<protein>
    <submittedName>
        <fullName evidence="1">Uncharacterized protein</fullName>
    </submittedName>
</protein>
<reference evidence="1 2" key="1">
    <citation type="journal article" date="2019" name="Commun. Biol.">
        <title>The bagworm genome reveals a unique fibroin gene that provides high tensile strength.</title>
        <authorList>
            <person name="Kono N."/>
            <person name="Nakamura H."/>
            <person name="Ohtoshi R."/>
            <person name="Tomita M."/>
            <person name="Numata K."/>
            <person name="Arakawa K."/>
        </authorList>
    </citation>
    <scope>NUCLEOTIDE SEQUENCE [LARGE SCALE GENOMIC DNA]</scope>
</reference>
<comment type="caution">
    <text evidence="1">The sequence shown here is derived from an EMBL/GenBank/DDBJ whole genome shotgun (WGS) entry which is preliminary data.</text>
</comment>
<name>A0A4C1U0F2_EUMVA</name>
<proteinExistence type="predicted"/>
<gene>
    <name evidence="1" type="ORF">EVAR_79928_1</name>
</gene>
<sequence>MLVTGVCQPTAEAQTCTLFRFSRDDESGNDRDWQLKEWSKTLLPDDEVLRSVFDYGRIDQPVFSFNQIKPEPWTSPLSPLAAMVNSKLLPIYALA</sequence>
<dbReference type="Proteomes" id="UP000299102">
    <property type="component" value="Unassembled WGS sequence"/>
</dbReference>
<accession>A0A4C1U0F2</accession>
<organism evidence="1 2">
    <name type="scientific">Eumeta variegata</name>
    <name type="common">Bagworm moth</name>
    <name type="synonym">Eumeta japonica</name>
    <dbReference type="NCBI Taxonomy" id="151549"/>
    <lineage>
        <taxon>Eukaryota</taxon>
        <taxon>Metazoa</taxon>
        <taxon>Ecdysozoa</taxon>
        <taxon>Arthropoda</taxon>
        <taxon>Hexapoda</taxon>
        <taxon>Insecta</taxon>
        <taxon>Pterygota</taxon>
        <taxon>Neoptera</taxon>
        <taxon>Endopterygota</taxon>
        <taxon>Lepidoptera</taxon>
        <taxon>Glossata</taxon>
        <taxon>Ditrysia</taxon>
        <taxon>Tineoidea</taxon>
        <taxon>Psychidae</taxon>
        <taxon>Oiketicinae</taxon>
        <taxon>Eumeta</taxon>
    </lineage>
</organism>
<dbReference type="EMBL" id="BGZK01000106">
    <property type="protein sequence ID" value="GBP19326.1"/>
    <property type="molecule type" value="Genomic_DNA"/>
</dbReference>
<keyword evidence="2" id="KW-1185">Reference proteome</keyword>
<dbReference type="AlphaFoldDB" id="A0A4C1U0F2"/>
<evidence type="ECO:0000313" key="2">
    <source>
        <dbReference type="Proteomes" id="UP000299102"/>
    </source>
</evidence>
<evidence type="ECO:0000313" key="1">
    <source>
        <dbReference type="EMBL" id="GBP19326.1"/>
    </source>
</evidence>